<gene>
    <name evidence="1" type="ORF">M752DRAFT_41154</name>
</gene>
<dbReference type="EMBL" id="KZ851858">
    <property type="protein sequence ID" value="RDK40287.1"/>
    <property type="molecule type" value="Genomic_DNA"/>
</dbReference>
<organism evidence="1 2">
    <name type="scientific">Aspergillus phoenicis ATCC 13157</name>
    <dbReference type="NCBI Taxonomy" id="1353007"/>
    <lineage>
        <taxon>Eukaryota</taxon>
        <taxon>Fungi</taxon>
        <taxon>Dikarya</taxon>
        <taxon>Ascomycota</taxon>
        <taxon>Pezizomycotina</taxon>
        <taxon>Eurotiomycetes</taxon>
        <taxon>Eurotiomycetidae</taxon>
        <taxon>Eurotiales</taxon>
        <taxon>Aspergillaceae</taxon>
        <taxon>Aspergillus</taxon>
    </lineage>
</organism>
<evidence type="ECO:0000313" key="1">
    <source>
        <dbReference type="EMBL" id="RDK40287.1"/>
    </source>
</evidence>
<protein>
    <submittedName>
        <fullName evidence="1">Uncharacterized protein</fullName>
    </submittedName>
</protein>
<keyword evidence="2" id="KW-1185">Reference proteome</keyword>
<dbReference type="Proteomes" id="UP000254937">
    <property type="component" value="Unassembled WGS sequence"/>
</dbReference>
<accession>A0A370PDM4</accession>
<reference evidence="1 2" key="1">
    <citation type="submission" date="2018-07" db="EMBL/GenBank/DDBJ databases">
        <title>Section-level genome sequencing of Aspergillus section Nigri to investigate inter- and intra-species variation.</title>
        <authorList>
            <consortium name="DOE Joint Genome Institute"/>
            <person name="Vesth T.C."/>
            <person name="Nybo J.L."/>
            <person name="Theobald S."/>
            <person name="Frisvad J.C."/>
            <person name="Larsen T.O."/>
            <person name="Nielsen K.F."/>
            <person name="Hoof J.B."/>
            <person name="Brandl J."/>
            <person name="Salamov A."/>
            <person name="Riley R."/>
            <person name="Gladden J.M."/>
            <person name="Phatale P."/>
            <person name="Nielsen M.T."/>
            <person name="Lyhne E.K."/>
            <person name="Kogle M.E."/>
            <person name="Strasser K."/>
            <person name="McDonnell E."/>
            <person name="Barry K."/>
            <person name="Clum A."/>
            <person name="Chen C."/>
            <person name="Nolan M."/>
            <person name="Sandor L."/>
            <person name="Kuo A."/>
            <person name="Lipzen A."/>
            <person name="Hainaut M."/>
            <person name="Drula E."/>
            <person name="Tsang A."/>
            <person name="Magnuson J.K."/>
            <person name="Henrissat B."/>
            <person name="Wiebenga A."/>
            <person name="Simmons B.A."/>
            <person name="Makela M.R."/>
            <person name="De vries R.P."/>
            <person name="Grigoriev I.V."/>
            <person name="Mortensen U.H."/>
            <person name="Baker S.E."/>
            <person name="Andersen M.R."/>
        </authorList>
    </citation>
    <scope>NUCLEOTIDE SEQUENCE [LARGE SCALE GENOMIC DNA]</scope>
    <source>
        <strain evidence="1 2">ATCC 13157</strain>
    </source>
</reference>
<name>A0A370PDM4_ASPPH</name>
<proteinExistence type="predicted"/>
<dbReference type="AlphaFoldDB" id="A0A370PDM4"/>
<sequence length="189" mass="20927">MPETLQCSQTCLLLCLELESTTFNIRFLPDYHSDFLHMRANVRSEKPASPSDNDQTTAQQSVRPLHCAAHASGAAAFVSCARRLGGALFPQKYLILYLSPYFFVSCGGLPQISHMVIVLSHGPPIVYRMPTVNKKALREVDETSTDHGRPTQSRFTLSPSLRSTGCTLSSVYARPLLCNTGRRRRASPN</sequence>
<evidence type="ECO:0000313" key="2">
    <source>
        <dbReference type="Proteomes" id="UP000254937"/>
    </source>
</evidence>